<organism evidence="2">
    <name type="scientific">Rhizophora mucronata</name>
    <name type="common">Asiatic mangrove</name>
    <dbReference type="NCBI Taxonomy" id="61149"/>
    <lineage>
        <taxon>Eukaryota</taxon>
        <taxon>Viridiplantae</taxon>
        <taxon>Streptophyta</taxon>
        <taxon>Embryophyta</taxon>
        <taxon>Tracheophyta</taxon>
        <taxon>Spermatophyta</taxon>
        <taxon>Magnoliopsida</taxon>
        <taxon>eudicotyledons</taxon>
        <taxon>Gunneridae</taxon>
        <taxon>Pentapetalae</taxon>
        <taxon>rosids</taxon>
        <taxon>fabids</taxon>
        <taxon>Malpighiales</taxon>
        <taxon>Rhizophoraceae</taxon>
        <taxon>Rhizophora</taxon>
    </lineage>
</organism>
<keyword evidence="1" id="KW-0472">Membrane</keyword>
<protein>
    <submittedName>
        <fullName evidence="2">Uncharacterized protein</fullName>
    </submittedName>
</protein>
<name>A0A2P2QRC4_RHIMU</name>
<dbReference type="EMBL" id="GGEC01089078">
    <property type="protein sequence ID" value="MBX69562.1"/>
    <property type="molecule type" value="Transcribed_RNA"/>
</dbReference>
<evidence type="ECO:0000313" key="2">
    <source>
        <dbReference type="EMBL" id="MBX69562.1"/>
    </source>
</evidence>
<keyword evidence="1" id="KW-1133">Transmembrane helix</keyword>
<sequence length="59" mass="7010">MHNFILTVLFIYIIECPCVCILFLLSVEFFNTRSKIFIGTSRGCNLKMMFQVIEQRHCF</sequence>
<reference evidence="2" key="1">
    <citation type="submission" date="2018-02" db="EMBL/GenBank/DDBJ databases">
        <title>Rhizophora mucronata_Transcriptome.</title>
        <authorList>
            <person name="Meera S.P."/>
            <person name="Sreeshan A."/>
            <person name="Augustine A."/>
        </authorList>
    </citation>
    <scope>NUCLEOTIDE SEQUENCE</scope>
    <source>
        <tissue evidence="2">Leaf</tissue>
    </source>
</reference>
<evidence type="ECO:0000256" key="1">
    <source>
        <dbReference type="SAM" id="Phobius"/>
    </source>
</evidence>
<feature type="transmembrane region" description="Helical" evidence="1">
    <location>
        <begin position="6"/>
        <end position="27"/>
    </location>
</feature>
<proteinExistence type="predicted"/>
<dbReference type="AlphaFoldDB" id="A0A2P2QRC4"/>
<keyword evidence="1" id="KW-0812">Transmembrane</keyword>
<accession>A0A2P2QRC4</accession>